<organism evidence="1 2">
    <name type="scientific">Mucilaginibacter gotjawali</name>
    <dbReference type="NCBI Taxonomy" id="1550579"/>
    <lineage>
        <taxon>Bacteria</taxon>
        <taxon>Pseudomonadati</taxon>
        <taxon>Bacteroidota</taxon>
        <taxon>Sphingobacteriia</taxon>
        <taxon>Sphingobacteriales</taxon>
        <taxon>Sphingobacteriaceae</taxon>
        <taxon>Mucilaginibacter</taxon>
    </lineage>
</organism>
<reference evidence="1 2" key="1">
    <citation type="submission" date="2015-12" db="EMBL/GenBank/DDBJ databases">
        <title>Genome sequence of Mucilaginibacter gotjawali.</title>
        <authorList>
            <person name="Lee J.S."/>
            <person name="Lee K.C."/>
            <person name="Kim K.K."/>
            <person name="Lee B.W."/>
        </authorList>
    </citation>
    <scope>NUCLEOTIDE SEQUENCE [LARGE SCALE GENOMIC DNA]</scope>
    <source>
        <strain evidence="1 2">SA3-7</strain>
    </source>
</reference>
<name>A0A110B1M7_9SPHI</name>
<dbReference type="Proteomes" id="UP000218263">
    <property type="component" value="Chromosome"/>
</dbReference>
<dbReference type="EMBL" id="AP017313">
    <property type="protein sequence ID" value="BAU52975.1"/>
    <property type="molecule type" value="Genomic_DNA"/>
</dbReference>
<protein>
    <submittedName>
        <fullName evidence="1">Uncharacterized protein</fullName>
    </submittedName>
</protein>
<evidence type="ECO:0000313" key="2">
    <source>
        <dbReference type="Proteomes" id="UP000218263"/>
    </source>
</evidence>
<evidence type="ECO:0000313" key="1">
    <source>
        <dbReference type="EMBL" id="BAU52975.1"/>
    </source>
</evidence>
<dbReference type="AlphaFoldDB" id="A0A110B1M7"/>
<keyword evidence="2" id="KW-1185">Reference proteome</keyword>
<proteinExistence type="predicted"/>
<dbReference type="KEGG" id="mgot:MgSA37_01142"/>
<accession>A0A110B1M7</accession>
<dbReference type="OrthoDB" id="798164at2"/>
<sequence>MNIKIANTLFDDGVFSAMYKAGFITTKIFIYREIYLWIEAQRKTRGLNKRQAVMEAEIKFRKDERTIWRALNSFEEGE</sequence>
<dbReference type="RefSeq" id="WP_096350234.1">
    <property type="nucleotide sequence ID" value="NZ_AP017313.1"/>
</dbReference>
<gene>
    <name evidence="1" type="ORF">MgSA37_01142</name>
</gene>